<dbReference type="InParanoid" id="A0A1P8BGE1"/>
<proteinExistence type="predicted"/>
<dbReference type="RefSeq" id="NP_001332266.1">
    <property type="nucleotide sequence ID" value="NM_001343225.1"/>
</dbReference>
<accession>A0A1P8BGE1</accession>
<reference evidence="2 3" key="1">
    <citation type="journal article" date="2000" name="Nature">
        <title>Sequence and analysis of chromosome 5 of the plant Arabidopsis thaliana.</title>
        <authorList>
            <consortium name="Kazusa DNA Research Institute"/>
            <consortium name="Cold Spring Harbor and Washington University in St Louis Sequencing Consortium"/>
            <consortium name="European Union Arabidopsis Genome Sequencing Consortium"/>
            <person name="Tabata S."/>
            <person name="Kaneko T."/>
            <person name="Nakamura Y."/>
            <person name="Kotani H."/>
            <person name="Kato T."/>
            <person name="Asamizu E."/>
            <person name="Miyajima N."/>
            <person name="Sasamoto S."/>
            <person name="Kimura T."/>
            <person name="Hosouchi T."/>
            <person name="Kawashima K."/>
            <person name="Kohara M."/>
            <person name="Matsumoto M."/>
            <person name="Matsuno A."/>
            <person name="Muraki A."/>
            <person name="Nakayama S."/>
            <person name="Nakazaki N."/>
            <person name="Naruo K."/>
            <person name="Okumura S."/>
            <person name="Shinpo S."/>
            <person name="Takeuchi C."/>
            <person name="Wada T."/>
            <person name="Watanabe A."/>
            <person name="Yamada M."/>
            <person name="Yasuda M."/>
            <person name="Sato S."/>
            <person name="de la Bastide M."/>
            <person name="Huang E."/>
            <person name="Spiegel L."/>
            <person name="Gnoj L."/>
            <person name="O'Shaughnessy A."/>
            <person name="Preston R."/>
            <person name="Habermann K."/>
            <person name="Murray J."/>
            <person name="Johnson D."/>
            <person name="Rohlfing T."/>
            <person name="Nelson J."/>
            <person name="Stoneking T."/>
            <person name="Pepin K."/>
            <person name="Spieth J."/>
            <person name="Sekhon M."/>
            <person name="Armstrong J."/>
            <person name="Becker M."/>
            <person name="Belter E."/>
            <person name="Cordum H."/>
            <person name="Cordes M."/>
            <person name="Courtney L."/>
            <person name="Courtney W."/>
            <person name="Dante M."/>
            <person name="Du H."/>
            <person name="Edwards J."/>
            <person name="Fryman J."/>
            <person name="Haakensen B."/>
            <person name="Lamar E."/>
            <person name="Latreille P."/>
            <person name="Leonard S."/>
            <person name="Meyer R."/>
            <person name="Mulvaney E."/>
            <person name="Ozersky P."/>
            <person name="Riley A."/>
            <person name="Strowmatt C."/>
            <person name="Wagner-McPherson C."/>
            <person name="Wollam A."/>
            <person name="Yoakum M."/>
            <person name="Bell M."/>
            <person name="Dedhia N."/>
            <person name="Parnell L."/>
            <person name="Shah R."/>
            <person name="Rodriguez M."/>
            <person name="See L.H."/>
            <person name="Vil D."/>
            <person name="Baker J."/>
            <person name="Kirchoff K."/>
            <person name="Toth K."/>
            <person name="King L."/>
            <person name="Bahret A."/>
            <person name="Miller B."/>
            <person name="Marra M."/>
            <person name="Martienssen R."/>
            <person name="McCombie W.R."/>
            <person name="Wilson R.K."/>
            <person name="Murphy G."/>
            <person name="Bancroft I."/>
            <person name="Volckaert G."/>
            <person name="Wambutt R."/>
            <person name="Dusterhoft A."/>
            <person name="Stiekema W."/>
            <person name="Pohl T."/>
            <person name="Entian K.D."/>
            <person name="Terryn N."/>
            <person name="Hartley N."/>
            <person name="Bent E."/>
            <person name="Johnson S."/>
            <person name="Langham S.A."/>
            <person name="McCullagh B."/>
            <person name="Robben J."/>
            <person name="Grymonprez B."/>
            <person name="Zimmermann W."/>
            <person name="Ramsperger U."/>
            <person name="Wedler H."/>
            <person name="Balke K."/>
            <person name="Wedler E."/>
            <person name="Peters S."/>
            <person name="van Staveren M."/>
            <person name="Dirkse W."/>
            <person name="Mooijman P."/>
            <person name="Lankhorst R.K."/>
            <person name="Weitzenegger T."/>
            <person name="Bothe G."/>
            <person name="Rose M."/>
            <person name="Hauf J."/>
            <person name="Berneiser S."/>
            <person name="Hempel S."/>
            <person name="Feldpausch M."/>
            <person name="Lamberth S."/>
            <person name="Villarroel R."/>
            <person name="Gielen J."/>
            <person name="Ardiles W."/>
            <person name="Bents O."/>
            <person name="Lemcke K."/>
            <person name="Kolesov G."/>
            <person name="Mayer K."/>
            <person name="Rudd S."/>
            <person name="Schoof H."/>
            <person name="Schueller C."/>
            <person name="Zaccaria P."/>
            <person name="Mewes H.W."/>
            <person name="Bevan M."/>
            <person name="Fransz P."/>
        </authorList>
    </citation>
    <scope>NUCLEOTIDE SEQUENCE [LARGE SCALE GENOMIC DNA]</scope>
    <source>
        <strain evidence="3">cv. Columbia</strain>
    </source>
</reference>
<gene>
    <name evidence="1 2" type="ordered locus">At5g11975</name>
</gene>
<evidence type="ECO:0000313" key="3">
    <source>
        <dbReference type="Proteomes" id="UP000006548"/>
    </source>
</evidence>
<reference evidence="3" key="2">
    <citation type="journal article" date="2017" name="Plant J.">
        <title>Araport11: a complete reannotation of the Arabidopsis thaliana reference genome.</title>
        <authorList>
            <person name="Cheng C.Y."/>
            <person name="Krishnakumar V."/>
            <person name="Chan A.P."/>
            <person name="Thibaud-Nissen F."/>
            <person name="Schobel S."/>
            <person name="Town C.D."/>
        </authorList>
    </citation>
    <scope>GENOME REANNOTATION</scope>
    <source>
        <strain evidence="3">cv. Columbia</strain>
    </source>
</reference>
<dbReference type="GeneID" id="28721151"/>
<dbReference type="AlphaFoldDB" id="A0A1P8BGE1"/>
<dbReference type="Proteomes" id="UP000006548">
    <property type="component" value="Chromosome 5"/>
</dbReference>
<evidence type="ECO:0000313" key="1">
    <source>
        <dbReference type="Araport" id="AT5G11975"/>
    </source>
</evidence>
<dbReference type="Araport" id="AT5G11975"/>
<evidence type="ECO:0000313" key="2">
    <source>
        <dbReference type="EMBL" id="ANM70678.1"/>
    </source>
</evidence>
<sequence>MKKESPPTIDDLCVPLLKPSETVSKRAFDFAFNTIHLITRDPFLPLELRIRYSPRLGSCYRFLLFHIVYIVLPRPVRCAIAPEITALITVVRLDLHPSVSVWSLTAEIFHGRRQLRE</sequence>
<dbReference type="ExpressionAtlas" id="A0A1P8BGE1">
    <property type="expression patterns" value="differential"/>
</dbReference>
<protein>
    <submittedName>
        <fullName evidence="2">Uncharacterized protein</fullName>
    </submittedName>
</protein>
<organism evidence="2 3">
    <name type="scientific">Arabidopsis thaliana</name>
    <name type="common">Mouse-ear cress</name>
    <dbReference type="NCBI Taxonomy" id="3702"/>
    <lineage>
        <taxon>Eukaryota</taxon>
        <taxon>Viridiplantae</taxon>
        <taxon>Streptophyta</taxon>
        <taxon>Embryophyta</taxon>
        <taxon>Tracheophyta</taxon>
        <taxon>Spermatophyta</taxon>
        <taxon>Magnoliopsida</taxon>
        <taxon>eudicotyledons</taxon>
        <taxon>Gunneridae</taxon>
        <taxon>Pentapetalae</taxon>
        <taxon>rosids</taxon>
        <taxon>malvids</taxon>
        <taxon>Brassicales</taxon>
        <taxon>Brassicaceae</taxon>
        <taxon>Camelineae</taxon>
        <taxon>Arabidopsis</taxon>
    </lineage>
</organism>
<dbReference type="EMBL" id="CP002688">
    <property type="protein sequence ID" value="ANM70678.1"/>
    <property type="molecule type" value="Genomic_DNA"/>
</dbReference>
<dbReference type="KEGG" id="ath:AT5G11975"/>
<keyword evidence="3" id="KW-1185">Reference proteome</keyword>
<name>A0A1P8BGE1_ARATH</name>
<dbReference type="TAIR" id="AT5G11975"/>